<dbReference type="PROSITE" id="PS50217">
    <property type="entry name" value="BZIP"/>
    <property type="match status" value="1"/>
</dbReference>
<comment type="subcellular location">
    <subcellularLocation>
        <location evidence="1">Nucleus</location>
    </subcellularLocation>
</comment>
<keyword evidence="2" id="KW-0238">DNA-binding</keyword>
<gene>
    <name evidence="6" type="ORF">F8388_012419</name>
</gene>
<evidence type="ECO:0000259" key="5">
    <source>
        <dbReference type="PROSITE" id="PS50217"/>
    </source>
</evidence>
<dbReference type="InterPro" id="IPR043452">
    <property type="entry name" value="BZIP46-like"/>
</dbReference>
<evidence type="ECO:0000256" key="2">
    <source>
        <dbReference type="ARBA" id="ARBA00023125"/>
    </source>
</evidence>
<dbReference type="SMART" id="SM00338">
    <property type="entry name" value="BRLZ"/>
    <property type="match status" value="1"/>
</dbReference>
<feature type="region of interest" description="Disordered" evidence="4">
    <location>
        <begin position="145"/>
        <end position="175"/>
    </location>
</feature>
<dbReference type="SUPFAM" id="SSF57959">
    <property type="entry name" value="Leucine zipper domain"/>
    <property type="match status" value="1"/>
</dbReference>
<sequence>MEDIWEDINLTSLPESNNITVNSTQPQQIIITAATNYVPSMAFPFCNSHSSTPPTPTTMFYNSSSYGNKSLLPADNGYLPADDKHMKRMIKNRESACRSRARKEESINYTVAYRTNLENEAAKLSEENRKLRKKQEEIEKEIAAEQKQLSKKRTLHRTGEENSFMSKPVLRGFEE</sequence>
<reference evidence="6 7" key="1">
    <citation type="journal article" date="2020" name="bioRxiv">
        <title>Sequence and annotation of 42 cannabis genomes reveals extensive copy number variation in cannabinoid synthesis and pathogen resistance genes.</title>
        <authorList>
            <person name="Mckernan K.J."/>
            <person name="Helbert Y."/>
            <person name="Kane L.T."/>
            <person name="Ebling H."/>
            <person name="Zhang L."/>
            <person name="Liu B."/>
            <person name="Eaton Z."/>
            <person name="Mclaughlin S."/>
            <person name="Kingan S."/>
            <person name="Baybayan P."/>
            <person name="Concepcion G."/>
            <person name="Jordan M."/>
            <person name="Riva A."/>
            <person name="Barbazuk W."/>
            <person name="Harkins T."/>
        </authorList>
    </citation>
    <scope>NUCLEOTIDE SEQUENCE [LARGE SCALE GENOMIC DNA]</scope>
    <source>
        <strain evidence="7">cv. Jamaican Lion 4</strain>
        <tissue evidence="6">Leaf</tissue>
    </source>
</reference>
<evidence type="ECO:0000256" key="4">
    <source>
        <dbReference type="SAM" id="MobiDB-lite"/>
    </source>
</evidence>
<evidence type="ECO:0000313" key="6">
    <source>
        <dbReference type="EMBL" id="KAF4388442.1"/>
    </source>
</evidence>
<evidence type="ECO:0000313" key="7">
    <source>
        <dbReference type="Proteomes" id="UP000525078"/>
    </source>
</evidence>
<organism evidence="6 7">
    <name type="scientific">Cannabis sativa</name>
    <name type="common">Hemp</name>
    <name type="synonym">Marijuana</name>
    <dbReference type="NCBI Taxonomy" id="3483"/>
    <lineage>
        <taxon>Eukaryota</taxon>
        <taxon>Viridiplantae</taxon>
        <taxon>Streptophyta</taxon>
        <taxon>Embryophyta</taxon>
        <taxon>Tracheophyta</taxon>
        <taxon>Spermatophyta</taxon>
        <taxon>Magnoliopsida</taxon>
        <taxon>eudicotyledons</taxon>
        <taxon>Gunneridae</taxon>
        <taxon>Pentapetalae</taxon>
        <taxon>rosids</taxon>
        <taxon>fabids</taxon>
        <taxon>Rosales</taxon>
        <taxon>Cannabaceae</taxon>
        <taxon>Cannabis</taxon>
    </lineage>
</organism>
<dbReference type="CDD" id="cd14707">
    <property type="entry name" value="bZIP_plant_BZIP46"/>
    <property type="match status" value="1"/>
</dbReference>
<protein>
    <recommendedName>
        <fullName evidence="5">BZIP domain-containing protein</fullName>
    </recommendedName>
</protein>
<dbReference type="GO" id="GO:0003700">
    <property type="term" value="F:DNA-binding transcription factor activity"/>
    <property type="evidence" value="ECO:0007669"/>
    <property type="project" value="InterPro"/>
</dbReference>
<feature type="domain" description="BZIP" evidence="5">
    <location>
        <begin position="82"/>
        <end position="145"/>
    </location>
</feature>
<evidence type="ECO:0000256" key="1">
    <source>
        <dbReference type="ARBA" id="ARBA00004123"/>
    </source>
</evidence>
<dbReference type="Pfam" id="PF00170">
    <property type="entry name" value="bZIP_1"/>
    <property type="match status" value="1"/>
</dbReference>
<dbReference type="AlphaFoldDB" id="A0A7J6GZN5"/>
<accession>A0A7J6GZN5</accession>
<dbReference type="GO" id="GO:0005634">
    <property type="term" value="C:nucleus"/>
    <property type="evidence" value="ECO:0007669"/>
    <property type="project" value="UniProtKB-SubCell"/>
</dbReference>
<keyword evidence="3" id="KW-0539">Nucleus</keyword>
<dbReference type="GO" id="GO:0003677">
    <property type="term" value="F:DNA binding"/>
    <property type="evidence" value="ECO:0007669"/>
    <property type="project" value="UniProtKB-KW"/>
</dbReference>
<dbReference type="Gene3D" id="1.20.5.170">
    <property type="match status" value="1"/>
</dbReference>
<dbReference type="GO" id="GO:0045893">
    <property type="term" value="P:positive regulation of DNA-templated transcription"/>
    <property type="evidence" value="ECO:0007669"/>
    <property type="project" value="InterPro"/>
</dbReference>
<comment type="caution">
    <text evidence="6">The sequence shown here is derived from an EMBL/GenBank/DDBJ whole genome shotgun (WGS) entry which is preliminary data.</text>
</comment>
<dbReference type="InterPro" id="IPR004827">
    <property type="entry name" value="bZIP"/>
</dbReference>
<dbReference type="EMBL" id="JAATIP010000034">
    <property type="protein sequence ID" value="KAF4388442.1"/>
    <property type="molecule type" value="Genomic_DNA"/>
</dbReference>
<dbReference type="PANTHER" id="PTHR22952">
    <property type="entry name" value="CAMP-RESPONSE ELEMENT BINDING PROTEIN-RELATED"/>
    <property type="match status" value="1"/>
</dbReference>
<proteinExistence type="predicted"/>
<name>A0A7J6GZN5_CANSA</name>
<dbReference type="InterPro" id="IPR046347">
    <property type="entry name" value="bZIP_sf"/>
</dbReference>
<dbReference type="Proteomes" id="UP000525078">
    <property type="component" value="Unassembled WGS sequence"/>
</dbReference>
<dbReference type="PROSITE" id="PS00036">
    <property type="entry name" value="BZIP_BASIC"/>
    <property type="match status" value="1"/>
</dbReference>
<evidence type="ECO:0000256" key="3">
    <source>
        <dbReference type="ARBA" id="ARBA00023242"/>
    </source>
</evidence>